<dbReference type="InterPro" id="IPR051081">
    <property type="entry name" value="HTH_MetalResp_TranReg"/>
</dbReference>
<keyword evidence="2" id="KW-0238">DNA-binding</keyword>
<dbReference type="PANTHER" id="PTHR33154:SF15">
    <property type="entry name" value="REGULATORY PROTEIN ARSR"/>
    <property type="match status" value="1"/>
</dbReference>
<gene>
    <name evidence="5" type="ORF">HA039_25825</name>
</gene>
<dbReference type="Proteomes" id="UP000501179">
    <property type="component" value="Chromosome"/>
</dbReference>
<dbReference type="SMART" id="SM00418">
    <property type="entry name" value="HTH_ARSR"/>
    <property type="match status" value="1"/>
</dbReference>
<dbReference type="GO" id="GO:0003700">
    <property type="term" value="F:DNA-binding transcription factor activity"/>
    <property type="evidence" value="ECO:0007669"/>
    <property type="project" value="InterPro"/>
</dbReference>
<dbReference type="InterPro" id="IPR036390">
    <property type="entry name" value="WH_DNA-bd_sf"/>
</dbReference>
<dbReference type="SUPFAM" id="SSF46785">
    <property type="entry name" value="Winged helix' DNA-binding domain"/>
    <property type="match status" value="1"/>
</dbReference>
<evidence type="ECO:0000313" key="6">
    <source>
        <dbReference type="Proteomes" id="UP000501179"/>
    </source>
</evidence>
<evidence type="ECO:0000256" key="2">
    <source>
        <dbReference type="ARBA" id="ARBA00023125"/>
    </source>
</evidence>
<organism evidence="5 6">
    <name type="scientific">Streptomyces liangshanensis</name>
    <dbReference type="NCBI Taxonomy" id="2717324"/>
    <lineage>
        <taxon>Bacteria</taxon>
        <taxon>Bacillati</taxon>
        <taxon>Actinomycetota</taxon>
        <taxon>Actinomycetes</taxon>
        <taxon>Kitasatosporales</taxon>
        <taxon>Streptomycetaceae</taxon>
        <taxon>Streptomyces</taxon>
    </lineage>
</organism>
<accession>A0A6G9H458</accession>
<dbReference type="CDD" id="cd00090">
    <property type="entry name" value="HTH_ARSR"/>
    <property type="match status" value="1"/>
</dbReference>
<evidence type="ECO:0000256" key="1">
    <source>
        <dbReference type="ARBA" id="ARBA00023015"/>
    </source>
</evidence>
<dbReference type="InterPro" id="IPR036388">
    <property type="entry name" value="WH-like_DNA-bd_sf"/>
</dbReference>
<reference evidence="5 6" key="1">
    <citation type="submission" date="2020-03" db="EMBL/GenBank/DDBJ databases">
        <title>A novel species.</title>
        <authorList>
            <person name="Gao J."/>
        </authorList>
    </citation>
    <scope>NUCLEOTIDE SEQUENCE [LARGE SCALE GENOMIC DNA]</scope>
    <source>
        <strain evidence="5 6">QMT-12</strain>
    </source>
</reference>
<dbReference type="AlphaFoldDB" id="A0A6G9H458"/>
<dbReference type="Gene3D" id="1.10.10.10">
    <property type="entry name" value="Winged helix-like DNA-binding domain superfamily/Winged helix DNA-binding domain"/>
    <property type="match status" value="1"/>
</dbReference>
<name>A0A6G9H458_9ACTN</name>
<proteinExistence type="predicted"/>
<protein>
    <submittedName>
        <fullName evidence="5">Helix-turn-helix transcriptional regulator</fullName>
    </submittedName>
</protein>
<sequence length="194" mass="21692">MTRRETRGVTGPEAFKVFGHPLRMRLYRALHLSRTGTASQLAYQVGETVSLVSYHLRKLADHGLIDEAEGQGDGRERWWKLASEYPAPRAEDLGDTPENAAPQAALGALSFAQRADLYLGYVGTRLTWQADWRAASFSHEYLALLTAAQLAELSREMHDLVRKYESAGRAAEEAGDTEGRERVALHTYGFPFRL</sequence>
<dbReference type="InterPro" id="IPR011991">
    <property type="entry name" value="ArsR-like_HTH"/>
</dbReference>
<evidence type="ECO:0000259" key="4">
    <source>
        <dbReference type="SMART" id="SM00418"/>
    </source>
</evidence>
<dbReference type="Pfam" id="PF12840">
    <property type="entry name" value="HTH_20"/>
    <property type="match status" value="1"/>
</dbReference>
<dbReference type="KEGG" id="slia:HA039_25825"/>
<feature type="domain" description="HTH arsR-type" evidence="4">
    <location>
        <begin position="13"/>
        <end position="98"/>
    </location>
</feature>
<dbReference type="GO" id="GO:0003677">
    <property type="term" value="F:DNA binding"/>
    <property type="evidence" value="ECO:0007669"/>
    <property type="project" value="UniProtKB-KW"/>
</dbReference>
<evidence type="ECO:0000256" key="3">
    <source>
        <dbReference type="ARBA" id="ARBA00023163"/>
    </source>
</evidence>
<dbReference type="RefSeq" id="WP_167033755.1">
    <property type="nucleotide sequence ID" value="NZ_CP050177.1"/>
</dbReference>
<evidence type="ECO:0000313" key="5">
    <source>
        <dbReference type="EMBL" id="QIQ05244.1"/>
    </source>
</evidence>
<keyword evidence="3" id="KW-0804">Transcription</keyword>
<dbReference type="PANTHER" id="PTHR33154">
    <property type="entry name" value="TRANSCRIPTIONAL REGULATOR, ARSR FAMILY"/>
    <property type="match status" value="1"/>
</dbReference>
<dbReference type="InterPro" id="IPR001845">
    <property type="entry name" value="HTH_ArsR_DNA-bd_dom"/>
</dbReference>
<dbReference type="EMBL" id="CP050177">
    <property type="protein sequence ID" value="QIQ05244.1"/>
    <property type="molecule type" value="Genomic_DNA"/>
</dbReference>
<keyword evidence="6" id="KW-1185">Reference proteome</keyword>
<keyword evidence="1" id="KW-0805">Transcription regulation</keyword>